<dbReference type="AlphaFoldDB" id="A0A5M9JG43"/>
<sequence>MYAHGQSQSTLSVIVLCGTSFAKILNHAPAHSASYVRTRCRGISSVNDSHSMSLETETEPVGYSCSTNLNSRLNMHCFSGEGDLPAP</sequence>
<accession>A0A5M9JG43</accession>
<gene>
    <name evidence="1" type="ORF">EYC84_008188</name>
</gene>
<name>A0A5M9JG43_MONFR</name>
<organism evidence="1 2">
    <name type="scientific">Monilinia fructicola</name>
    <name type="common">Brown rot fungus</name>
    <name type="synonym">Ciboria fructicola</name>
    <dbReference type="NCBI Taxonomy" id="38448"/>
    <lineage>
        <taxon>Eukaryota</taxon>
        <taxon>Fungi</taxon>
        <taxon>Dikarya</taxon>
        <taxon>Ascomycota</taxon>
        <taxon>Pezizomycotina</taxon>
        <taxon>Leotiomycetes</taxon>
        <taxon>Helotiales</taxon>
        <taxon>Sclerotiniaceae</taxon>
        <taxon>Monilinia</taxon>
    </lineage>
</organism>
<dbReference type="EMBL" id="VICG01000010">
    <property type="protein sequence ID" value="KAA8567717.1"/>
    <property type="molecule type" value="Genomic_DNA"/>
</dbReference>
<comment type="caution">
    <text evidence="1">The sequence shown here is derived from an EMBL/GenBank/DDBJ whole genome shotgun (WGS) entry which is preliminary data.</text>
</comment>
<proteinExistence type="predicted"/>
<evidence type="ECO:0000313" key="2">
    <source>
        <dbReference type="Proteomes" id="UP000322873"/>
    </source>
</evidence>
<keyword evidence="2" id="KW-1185">Reference proteome</keyword>
<reference evidence="1 2" key="1">
    <citation type="submission" date="2019-06" db="EMBL/GenBank/DDBJ databases">
        <title>Genome Sequence of the Brown Rot Fungal Pathogen Monilinia fructicola.</title>
        <authorList>
            <person name="De Miccolis Angelini R.M."/>
            <person name="Landi L."/>
            <person name="Abate D."/>
            <person name="Pollastro S."/>
            <person name="Romanazzi G."/>
            <person name="Faretra F."/>
        </authorList>
    </citation>
    <scope>NUCLEOTIDE SEQUENCE [LARGE SCALE GENOMIC DNA]</scope>
    <source>
        <strain evidence="1 2">Mfrc123</strain>
    </source>
</reference>
<dbReference type="Proteomes" id="UP000322873">
    <property type="component" value="Unassembled WGS sequence"/>
</dbReference>
<evidence type="ECO:0000313" key="1">
    <source>
        <dbReference type="EMBL" id="KAA8567717.1"/>
    </source>
</evidence>
<protein>
    <submittedName>
        <fullName evidence="1">Uncharacterized protein</fullName>
    </submittedName>
</protein>